<proteinExistence type="predicted"/>
<organism evidence="2 3">
    <name type="scientific">Pseudopedobacter beijingensis</name>
    <dbReference type="NCBI Taxonomy" id="1207056"/>
    <lineage>
        <taxon>Bacteria</taxon>
        <taxon>Pseudomonadati</taxon>
        <taxon>Bacteroidota</taxon>
        <taxon>Sphingobacteriia</taxon>
        <taxon>Sphingobacteriales</taxon>
        <taxon>Sphingobacteriaceae</taxon>
        <taxon>Pseudopedobacter</taxon>
    </lineage>
</organism>
<feature type="region of interest" description="Disordered" evidence="1">
    <location>
        <begin position="1"/>
        <end position="24"/>
    </location>
</feature>
<feature type="compositionally biased region" description="Pro residues" evidence="1">
    <location>
        <begin position="9"/>
        <end position="19"/>
    </location>
</feature>
<evidence type="ECO:0000313" key="2">
    <source>
        <dbReference type="EMBL" id="MFD1632037.1"/>
    </source>
</evidence>
<comment type="caution">
    <text evidence="2">The sequence shown here is derived from an EMBL/GenBank/DDBJ whole genome shotgun (WGS) entry which is preliminary data.</text>
</comment>
<gene>
    <name evidence="2" type="ORF">ACFSAH_19350</name>
</gene>
<evidence type="ECO:0000313" key="3">
    <source>
        <dbReference type="Proteomes" id="UP001597118"/>
    </source>
</evidence>
<sequence length="127" mass="13505">MPGERPELKPVPPTPPYVPPTGSIQSGIQSRAIGHLTIDLTTSGAGALPNVTGNTVTALIFIEAAPGSAENTVIARYWQDGSAPTTDEGFPLKANQFFEIKGYANIVNLRLISVNSLAHTLQIQYFS</sequence>
<evidence type="ECO:0000256" key="1">
    <source>
        <dbReference type="SAM" id="MobiDB-lite"/>
    </source>
</evidence>
<dbReference type="EMBL" id="JBHUDG010000051">
    <property type="protein sequence ID" value="MFD1632037.1"/>
    <property type="molecule type" value="Genomic_DNA"/>
</dbReference>
<dbReference type="RefSeq" id="WP_379664360.1">
    <property type="nucleotide sequence ID" value="NZ_JBHUDG010000051.1"/>
</dbReference>
<protein>
    <submittedName>
        <fullName evidence="2">Uncharacterized protein</fullName>
    </submittedName>
</protein>
<accession>A0ABW4II48</accession>
<keyword evidence="3" id="KW-1185">Reference proteome</keyword>
<dbReference type="Proteomes" id="UP001597118">
    <property type="component" value="Unassembled WGS sequence"/>
</dbReference>
<name>A0ABW4II48_9SPHI</name>
<reference evidence="3" key="1">
    <citation type="journal article" date="2019" name="Int. J. Syst. Evol. Microbiol.">
        <title>The Global Catalogue of Microorganisms (GCM) 10K type strain sequencing project: providing services to taxonomists for standard genome sequencing and annotation.</title>
        <authorList>
            <consortium name="The Broad Institute Genomics Platform"/>
            <consortium name="The Broad Institute Genome Sequencing Center for Infectious Disease"/>
            <person name="Wu L."/>
            <person name="Ma J."/>
        </authorList>
    </citation>
    <scope>NUCLEOTIDE SEQUENCE [LARGE SCALE GENOMIC DNA]</scope>
    <source>
        <strain evidence="3">CCUG 53762</strain>
    </source>
</reference>